<dbReference type="AlphaFoldDB" id="A0A430M4K9"/>
<gene>
    <name evidence="8" type="ORF">BHE90_002571</name>
</gene>
<keyword evidence="5" id="KW-0539">Nucleus</keyword>
<dbReference type="Gene3D" id="4.10.240.10">
    <property type="entry name" value="Zn(2)-C6 fungal-type DNA-binding domain"/>
    <property type="match status" value="1"/>
</dbReference>
<evidence type="ECO:0000259" key="7">
    <source>
        <dbReference type="PROSITE" id="PS50048"/>
    </source>
</evidence>
<accession>A0A430M4K9</accession>
<protein>
    <recommendedName>
        <fullName evidence="7">Zn(2)-C6 fungal-type domain-containing protein</fullName>
    </recommendedName>
</protein>
<reference evidence="8 9" key="1">
    <citation type="submission" date="2017-06" db="EMBL/GenBank/DDBJ databases">
        <title>Comparative genomic analysis of Ambrosia Fusariam Clade fungi.</title>
        <authorList>
            <person name="Stajich J.E."/>
            <person name="Carrillo J."/>
            <person name="Kijimoto T."/>
            <person name="Eskalen A."/>
            <person name="O'Donnell K."/>
            <person name="Kasson M."/>
        </authorList>
    </citation>
    <scope>NUCLEOTIDE SEQUENCE [LARGE SCALE GENOMIC DNA]</scope>
    <source>
        <strain evidence="8 9">UCR1854</strain>
    </source>
</reference>
<name>A0A430M4K9_9HYPO</name>
<dbReference type="PROSITE" id="PS50048">
    <property type="entry name" value="ZN2_CY6_FUNGAL_2"/>
    <property type="match status" value="1"/>
</dbReference>
<dbReference type="Pfam" id="PF04082">
    <property type="entry name" value="Fungal_trans"/>
    <property type="match status" value="1"/>
</dbReference>
<feature type="compositionally biased region" description="Low complexity" evidence="6">
    <location>
        <begin position="145"/>
        <end position="154"/>
    </location>
</feature>
<evidence type="ECO:0000313" key="9">
    <source>
        <dbReference type="Proteomes" id="UP000287124"/>
    </source>
</evidence>
<dbReference type="EMBL" id="MIKF01000021">
    <property type="protein sequence ID" value="RTE82900.1"/>
    <property type="molecule type" value="Genomic_DNA"/>
</dbReference>
<dbReference type="InterPro" id="IPR036864">
    <property type="entry name" value="Zn2-C6_fun-type_DNA-bd_sf"/>
</dbReference>
<dbReference type="Proteomes" id="UP000287124">
    <property type="component" value="Unassembled WGS sequence"/>
</dbReference>
<dbReference type="GO" id="GO:0005634">
    <property type="term" value="C:nucleus"/>
    <property type="evidence" value="ECO:0007669"/>
    <property type="project" value="UniProtKB-SubCell"/>
</dbReference>
<evidence type="ECO:0000256" key="6">
    <source>
        <dbReference type="SAM" id="MobiDB-lite"/>
    </source>
</evidence>
<comment type="caution">
    <text evidence="8">The sequence shown here is derived from an EMBL/GenBank/DDBJ whole genome shotgun (WGS) entry which is preliminary data.</text>
</comment>
<feature type="region of interest" description="Disordered" evidence="6">
    <location>
        <begin position="125"/>
        <end position="204"/>
    </location>
</feature>
<feature type="compositionally biased region" description="Low complexity" evidence="6">
    <location>
        <begin position="172"/>
        <end position="188"/>
    </location>
</feature>
<dbReference type="CDD" id="cd12148">
    <property type="entry name" value="fungal_TF_MHR"/>
    <property type="match status" value="1"/>
</dbReference>
<dbReference type="GO" id="GO:0000981">
    <property type="term" value="F:DNA-binding transcription factor activity, RNA polymerase II-specific"/>
    <property type="evidence" value="ECO:0007669"/>
    <property type="project" value="InterPro"/>
</dbReference>
<keyword evidence="2" id="KW-0479">Metal-binding</keyword>
<keyword evidence="9" id="KW-1185">Reference proteome</keyword>
<dbReference type="InterPro" id="IPR001138">
    <property type="entry name" value="Zn2Cys6_DnaBD"/>
</dbReference>
<dbReference type="GO" id="GO:0003677">
    <property type="term" value="F:DNA binding"/>
    <property type="evidence" value="ECO:0007669"/>
    <property type="project" value="InterPro"/>
</dbReference>
<sequence>MSRHIPHFGNVISPGVHQPRIISSGEYQASKAIGQDLYLPRSREFGLFCRVLSFLLIAVLARSCRDHLHQLTTFHMTRRTDREPRVRRSCERCRQKKIKCPAEKPGCSHCHLANSPCVYLPRNHVSHGGRRAQNRNLRPREAYDNSSPSPSNSSHHQDAEPFTGAPNSQGLSARQRPASSPASQQIASLTTTDPSTWSPGNPEPPPELLHDFVAVYRENLYFQPLPLFDPRRLQSKIASFPHYLRWSFLALALHYTSHSFYYGLESKAIEYYATSARSIVVDMAADGVPKLEVLQALCLLSLREQIVGKTARSWMTIGIASRLEAFRLSNLRANADSRHSDDATSRCHWSIFILESAFSPHMNTLAEASRAPSYPKSVPVPPPLHPSNSMKSYCPDLTDAYEGNIHDAGITACCLGYVCLWGSIISYLRDIRDGAMEYPWLTTSRHNQLTVKLYELENHTSHRHLIRNAPFPDQPPSNLNEHREYWAPWVLMQITMHASQAALNHPFVQLVALRRAGRKFQPRSFLQKTVDQALFHSEWVSRLVQMCEDRSFEVNDPLIGQAVAACVSILWIFQFARDRKVSDKAKENIGTCETFLSRLSHNWPHIAKKVEILQRLNAKASQAPQTAQNDESTSSTICFEPEMIWELLDPTMSGSSFTNCNSISERQGSSHGSSATIQVATKFIHPIDDKEENPPPVLNTVHNFFDLGDVYGEPFLDQFFSDSLLVNIQ</sequence>
<dbReference type="InterPro" id="IPR007219">
    <property type="entry name" value="XnlR_reg_dom"/>
</dbReference>
<evidence type="ECO:0000256" key="2">
    <source>
        <dbReference type="ARBA" id="ARBA00022723"/>
    </source>
</evidence>
<dbReference type="PROSITE" id="PS00463">
    <property type="entry name" value="ZN2_CY6_FUNGAL_1"/>
    <property type="match status" value="1"/>
</dbReference>
<dbReference type="PANTHER" id="PTHR47338">
    <property type="entry name" value="ZN(II)2CYS6 TRANSCRIPTION FACTOR (EUROFUNG)-RELATED"/>
    <property type="match status" value="1"/>
</dbReference>
<dbReference type="Pfam" id="PF00172">
    <property type="entry name" value="Zn_clus"/>
    <property type="match status" value="1"/>
</dbReference>
<proteinExistence type="predicted"/>
<evidence type="ECO:0000256" key="4">
    <source>
        <dbReference type="ARBA" id="ARBA00023163"/>
    </source>
</evidence>
<dbReference type="SUPFAM" id="SSF57701">
    <property type="entry name" value="Zn2/Cys6 DNA-binding domain"/>
    <property type="match status" value="1"/>
</dbReference>
<dbReference type="SMART" id="SM00066">
    <property type="entry name" value="GAL4"/>
    <property type="match status" value="1"/>
</dbReference>
<keyword evidence="3" id="KW-0805">Transcription regulation</keyword>
<evidence type="ECO:0000313" key="8">
    <source>
        <dbReference type="EMBL" id="RTE82900.1"/>
    </source>
</evidence>
<keyword evidence="4" id="KW-0804">Transcription</keyword>
<comment type="subcellular location">
    <subcellularLocation>
        <location evidence="1">Nucleus</location>
    </subcellularLocation>
</comment>
<organism evidence="8 9">
    <name type="scientific">Fusarium euwallaceae</name>
    <dbReference type="NCBI Taxonomy" id="1147111"/>
    <lineage>
        <taxon>Eukaryota</taxon>
        <taxon>Fungi</taxon>
        <taxon>Dikarya</taxon>
        <taxon>Ascomycota</taxon>
        <taxon>Pezizomycotina</taxon>
        <taxon>Sordariomycetes</taxon>
        <taxon>Hypocreomycetidae</taxon>
        <taxon>Hypocreales</taxon>
        <taxon>Nectriaceae</taxon>
        <taxon>Fusarium</taxon>
        <taxon>Fusarium solani species complex</taxon>
    </lineage>
</organism>
<evidence type="ECO:0000256" key="1">
    <source>
        <dbReference type="ARBA" id="ARBA00004123"/>
    </source>
</evidence>
<dbReference type="GO" id="GO:0006351">
    <property type="term" value="P:DNA-templated transcription"/>
    <property type="evidence" value="ECO:0007669"/>
    <property type="project" value="InterPro"/>
</dbReference>
<dbReference type="InterPro" id="IPR050815">
    <property type="entry name" value="TF_fung"/>
</dbReference>
<dbReference type="GO" id="GO:0008270">
    <property type="term" value="F:zinc ion binding"/>
    <property type="evidence" value="ECO:0007669"/>
    <property type="project" value="InterPro"/>
</dbReference>
<dbReference type="CDD" id="cd00067">
    <property type="entry name" value="GAL4"/>
    <property type="match status" value="1"/>
</dbReference>
<evidence type="ECO:0000256" key="3">
    <source>
        <dbReference type="ARBA" id="ARBA00023015"/>
    </source>
</evidence>
<dbReference type="PANTHER" id="PTHR47338:SF9">
    <property type="entry name" value="ZN(II)2CYS6 TRANSCRIPTION FACTOR (EUROFUNG)"/>
    <property type="match status" value="1"/>
</dbReference>
<feature type="domain" description="Zn(2)-C6 fungal-type" evidence="7">
    <location>
        <begin position="89"/>
        <end position="119"/>
    </location>
</feature>
<feature type="compositionally biased region" description="Polar residues" evidence="6">
    <location>
        <begin position="189"/>
        <end position="199"/>
    </location>
</feature>
<evidence type="ECO:0000256" key="5">
    <source>
        <dbReference type="ARBA" id="ARBA00023242"/>
    </source>
</evidence>